<feature type="domain" description="Pyridoxine 5'-phosphate oxidase dimerisation C-terminal" evidence="11">
    <location>
        <begin position="248"/>
        <end position="301"/>
    </location>
</feature>
<dbReference type="GO" id="GO:0004733">
    <property type="term" value="F:pyridoxamine phosphate oxidase activity"/>
    <property type="evidence" value="ECO:0007669"/>
    <property type="project" value="UniProtKB-EC"/>
</dbReference>
<evidence type="ECO:0000256" key="9">
    <source>
        <dbReference type="ARBA" id="ARBA00023002"/>
    </source>
</evidence>
<dbReference type="InterPro" id="IPR019576">
    <property type="entry name" value="Pyridoxamine_oxidase_dimer_C"/>
</dbReference>
<comment type="caution">
    <text evidence="12">The sequence shown here is derived from an EMBL/GenBank/DDBJ whole genome shotgun (WGS) entry which is preliminary data.</text>
</comment>
<dbReference type="GO" id="GO:0008615">
    <property type="term" value="P:pyridoxine biosynthetic process"/>
    <property type="evidence" value="ECO:0007669"/>
    <property type="project" value="InterPro"/>
</dbReference>
<evidence type="ECO:0000256" key="8">
    <source>
        <dbReference type="ARBA" id="ARBA00022643"/>
    </source>
</evidence>
<dbReference type="InterPro" id="IPR012349">
    <property type="entry name" value="Split_barrel_FMN-bd"/>
</dbReference>
<evidence type="ECO:0000256" key="1">
    <source>
        <dbReference type="ARBA" id="ARBA00001917"/>
    </source>
</evidence>
<dbReference type="OrthoDB" id="303614at2759"/>
<accession>A0A6V7TZS4</accession>
<keyword evidence="9" id="KW-0560">Oxidoreductase</keyword>
<dbReference type="EC" id="1.4.3.5" evidence="6"/>
<dbReference type="Pfam" id="PF10590">
    <property type="entry name" value="PNP_phzG_C"/>
    <property type="match status" value="1"/>
</dbReference>
<evidence type="ECO:0000256" key="4">
    <source>
        <dbReference type="ARBA" id="ARBA00005037"/>
    </source>
</evidence>
<evidence type="ECO:0000256" key="2">
    <source>
        <dbReference type="ARBA" id="ARBA00003691"/>
    </source>
</evidence>
<dbReference type="UniPathway" id="UPA01068">
    <property type="reaction ID" value="UER00304"/>
</dbReference>
<comment type="cofactor">
    <cofactor evidence="1">
        <name>FMN</name>
        <dbReference type="ChEBI" id="CHEBI:58210"/>
    </cofactor>
</comment>
<dbReference type="PROSITE" id="PS01064">
    <property type="entry name" value="PYRIDOX_OXIDASE"/>
    <property type="match status" value="1"/>
</dbReference>
<dbReference type="EMBL" id="CAJEWN010000025">
    <property type="protein sequence ID" value="CAD2140590.1"/>
    <property type="molecule type" value="Genomic_DNA"/>
</dbReference>
<comment type="function">
    <text evidence="2">Catalyzes the oxidation of either pyridoxine 5'-phosphate (PNP) or pyridoxamine 5'-phosphate (PMP) into pyridoxal 5'-phosphate (PLP).</text>
</comment>
<proteinExistence type="inferred from homology"/>
<evidence type="ECO:0000313" key="13">
    <source>
        <dbReference type="Proteomes" id="UP000580250"/>
    </source>
</evidence>
<dbReference type="InterPro" id="IPR011576">
    <property type="entry name" value="Pyridox_Oxase_N"/>
</dbReference>
<dbReference type="Pfam" id="PF01243">
    <property type="entry name" value="PNPOx_N"/>
    <property type="match status" value="1"/>
</dbReference>
<keyword evidence="8" id="KW-0288">FMN</keyword>
<evidence type="ECO:0000256" key="7">
    <source>
        <dbReference type="ARBA" id="ARBA00022630"/>
    </source>
</evidence>
<dbReference type="Gene3D" id="2.30.110.10">
    <property type="entry name" value="Electron Transport, Fmn-binding Protein, Chain A"/>
    <property type="match status" value="1"/>
</dbReference>
<evidence type="ECO:0000256" key="5">
    <source>
        <dbReference type="ARBA" id="ARBA00007301"/>
    </source>
</evidence>
<dbReference type="InterPro" id="IPR000659">
    <property type="entry name" value="Pyridox_Oxase"/>
</dbReference>
<comment type="pathway">
    <text evidence="4">Cofactor metabolism; pyridoxal 5'-phosphate salvage; pyridoxal 5'-phosphate from pyridoxine 5'-phosphate: step 1/1.</text>
</comment>
<sequence length="301" mass="35280">MSYPNAKILFTPYIFNKIQKNNQYMGTVTKMNKIVKQRSLNEEDYLQLDKGFKGGFDNSDSKQKIILNTKSLRKCYEKKVDEPFLLESNMKKCPFDQFDVWFRNICEIEDLTHNEVNAFALSTVSSDCKPSCRMLLLKGYNADEGFVFFTHSLSKKGCELALNKNASMLFYWPKVDRQIRIEGIVNILDSKIADEYWIQRPIGSRIGSKLSEQSSTIPNREYLEEKQYKLELLLKREGEGAITRPTDWLGYSLKPNYFEFWQGQGNRVHDRIVYELMKINNENTQNCAKEFNKWKMSRLAP</sequence>
<dbReference type="GO" id="GO:0010181">
    <property type="term" value="F:FMN binding"/>
    <property type="evidence" value="ECO:0007669"/>
    <property type="project" value="InterPro"/>
</dbReference>
<gene>
    <name evidence="12" type="ORF">MENT_LOCUS6569</name>
</gene>
<dbReference type="SUPFAM" id="SSF50475">
    <property type="entry name" value="FMN-binding split barrel"/>
    <property type="match status" value="1"/>
</dbReference>
<dbReference type="PANTHER" id="PTHR10851:SF0">
    <property type="entry name" value="PYRIDOXINE-5'-PHOSPHATE OXIDASE"/>
    <property type="match status" value="1"/>
</dbReference>
<evidence type="ECO:0000259" key="10">
    <source>
        <dbReference type="Pfam" id="PF01243"/>
    </source>
</evidence>
<reference evidence="12 13" key="1">
    <citation type="submission" date="2020-08" db="EMBL/GenBank/DDBJ databases">
        <authorList>
            <person name="Koutsovoulos G."/>
            <person name="Danchin GJ E."/>
        </authorList>
    </citation>
    <scope>NUCLEOTIDE SEQUENCE [LARGE SCALE GENOMIC DNA]</scope>
</reference>
<evidence type="ECO:0000256" key="6">
    <source>
        <dbReference type="ARBA" id="ARBA00012801"/>
    </source>
</evidence>
<dbReference type="AlphaFoldDB" id="A0A6V7TZS4"/>
<keyword evidence="7" id="KW-0285">Flavoprotein</keyword>
<dbReference type="Proteomes" id="UP000580250">
    <property type="component" value="Unassembled WGS sequence"/>
</dbReference>
<name>A0A6V7TZS4_MELEN</name>
<dbReference type="NCBIfam" id="TIGR00558">
    <property type="entry name" value="pdxH"/>
    <property type="match status" value="1"/>
</dbReference>
<evidence type="ECO:0000256" key="3">
    <source>
        <dbReference type="ARBA" id="ARBA00004738"/>
    </source>
</evidence>
<comment type="pathway">
    <text evidence="3">Cofactor metabolism; pyridoxal 5'-phosphate salvage; pyridoxal 5'-phosphate from pyridoxamine 5'-phosphate: step 1/1.</text>
</comment>
<organism evidence="12 13">
    <name type="scientific">Meloidogyne enterolobii</name>
    <name type="common">Root-knot nematode worm</name>
    <name type="synonym">Meloidogyne mayaguensis</name>
    <dbReference type="NCBI Taxonomy" id="390850"/>
    <lineage>
        <taxon>Eukaryota</taxon>
        <taxon>Metazoa</taxon>
        <taxon>Ecdysozoa</taxon>
        <taxon>Nematoda</taxon>
        <taxon>Chromadorea</taxon>
        <taxon>Rhabditida</taxon>
        <taxon>Tylenchina</taxon>
        <taxon>Tylenchomorpha</taxon>
        <taxon>Tylenchoidea</taxon>
        <taxon>Meloidogynidae</taxon>
        <taxon>Meloidogyninae</taxon>
        <taxon>Meloidogyne</taxon>
    </lineage>
</organism>
<evidence type="ECO:0000259" key="11">
    <source>
        <dbReference type="Pfam" id="PF10590"/>
    </source>
</evidence>
<protein>
    <recommendedName>
        <fullName evidence="6">pyridoxal 5'-phosphate synthase</fullName>
        <ecNumber evidence="6">1.4.3.5</ecNumber>
    </recommendedName>
</protein>
<dbReference type="InterPro" id="IPR019740">
    <property type="entry name" value="Pyridox_Oxase_CS"/>
</dbReference>
<evidence type="ECO:0000313" key="12">
    <source>
        <dbReference type="EMBL" id="CAD2140590.1"/>
    </source>
</evidence>
<dbReference type="PANTHER" id="PTHR10851">
    <property type="entry name" value="PYRIDOXINE-5-PHOSPHATE OXIDASE"/>
    <property type="match status" value="1"/>
</dbReference>
<comment type="similarity">
    <text evidence="5">Belongs to the pyridoxamine 5'-phosphate oxidase family.</text>
</comment>
<feature type="domain" description="Pyridoxamine 5'-phosphate oxidase N-terminal" evidence="10">
    <location>
        <begin position="114"/>
        <end position="224"/>
    </location>
</feature>
<dbReference type="NCBIfam" id="NF004231">
    <property type="entry name" value="PRK05679.1"/>
    <property type="match status" value="1"/>
</dbReference>